<comment type="caution">
    <text evidence="7">The sequence shown here is derived from an EMBL/GenBank/DDBJ whole genome shotgun (WGS) entry which is preliminary data.</text>
</comment>
<dbReference type="GO" id="GO:0022857">
    <property type="term" value="F:transmembrane transporter activity"/>
    <property type="evidence" value="ECO:0007669"/>
    <property type="project" value="InterPro"/>
</dbReference>
<protein>
    <submittedName>
        <fullName evidence="7">Organic cation transporter-like protein</fullName>
    </submittedName>
</protein>
<organism evidence="7 8">
    <name type="scientific">Larimichthys crocea</name>
    <name type="common">Large yellow croaker</name>
    <name type="synonym">Pseudosciaena crocea</name>
    <dbReference type="NCBI Taxonomy" id="215358"/>
    <lineage>
        <taxon>Eukaryota</taxon>
        <taxon>Metazoa</taxon>
        <taxon>Chordata</taxon>
        <taxon>Craniata</taxon>
        <taxon>Vertebrata</taxon>
        <taxon>Euteleostomi</taxon>
        <taxon>Actinopterygii</taxon>
        <taxon>Neopterygii</taxon>
        <taxon>Teleostei</taxon>
        <taxon>Neoteleostei</taxon>
        <taxon>Acanthomorphata</taxon>
        <taxon>Eupercaria</taxon>
        <taxon>Sciaenidae</taxon>
        <taxon>Larimichthys</taxon>
    </lineage>
</organism>
<evidence type="ECO:0000313" key="7">
    <source>
        <dbReference type="EMBL" id="KAE8278553.1"/>
    </source>
</evidence>
<feature type="transmembrane region" description="Helical" evidence="6">
    <location>
        <begin position="100"/>
        <end position="123"/>
    </location>
</feature>
<keyword evidence="2 6" id="KW-0812">Transmembrane</keyword>
<accession>A0A6G0HHJ1</accession>
<feature type="region of interest" description="Disordered" evidence="5">
    <location>
        <begin position="1"/>
        <end position="28"/>
    </location>
</feature>
<evidence type="ECO:0000256" key="6">
    <source>
        <dbReference type="SAM" id="Phobius"/>
    </source>
</evidence>
<proteinExistence type="predicted"/>
<feature type="transmembrane region" description="Helical" evidence="6">
    <location>
        <begin position="249"/>
        <end position="270"/>
    </location>
</feature>
<dbReference type="InterPro" id="IPR011701">
    <property type="entry name" value="MFS"/>
</dbReference>
<gene>
    <name evidence="7" type="ORF">D5F01_LYC23463</name>
</gene>
<dbReference type="Proteomes" id="UP000424527">
    <property type="component" value="Unassembled WGS sequence"/>
</dbReference>
<dbReference type="Pfam" id="PF07690">
    <property type="entry name" value="MFS_1"/>
    <property type="match status" value="1"/>
</dbReference>
<reference evidence="7 8" key="1">
    <citation type="submission" date="2019-07" db="EMBL/GenBank/DDBJ databases">
        <title>Chromosome genome assembly for large yellow croaker.</title>
        <authorList>
            <person name="Xiao S."/>
        </authorList>
    </citation>
    <scope>NUCLEOTIDE SEQUENCE [LARGE SCALE GENOMIC DNA]</scope>
    <source>
        <strain evidence="7">JMULYC20181020</strain>
        <tissue evidence="7">Muscle</tissue>
    </source>
</reference>
<dbReference type="InterPro" id="IPR036259">
    <property type="entry name" value="MFS_trans_sf"/>
</dbReference>
<sequence>MATSPPGALRTRSAIRANQSPGRDDADWTTAESGNLDSVCGWTDWLSYGQTVYMVGMLLGSLFGGAISDRYGKRPVLLACVCVHAVCGLVPAVLPQPFVFLAVRCLTGVCCCGINICSFSLAVEWTLPANRLWPPAFLPFCFSVGTMGGAPLAWFSPTWTQLHLSLALPQLICLPLFFSVPESPSWLLLRRRTDVLDRYRSNSPADEQCLDLLLDSAWSDLQKATDAQKEPPPGGHAPSDIIHLRHPTVLLRLFIMSYLSAVSALTYFGICMNIGSFGVGVYSAQFFSGLSEVPGLLVPLAGLGRRPLSMLALFLSGAACFLSLLLSRSHGEPVLVMGLALLGKLCILAAIFISVLYSIELFPTVVRQIRGVCRVNLCFRIGCLVNSLAPPTQTEPSHWLPWLCTAVEPIVGVRPVPAAPGDQRRPAPGLGGGLYQAASAPAAQLGPLWRSLQYFLLK</sequence>
<dbReference type="EMBL" id="REGW02000024">
    <property type="protein sequence ID" value="KAE8278553.1"/>
    <property type="molecule type" value="Genomic_DNA"/>
</dbReference>
<comment type="subcellular location">
    <subcellularLocation>
        <location evidence="1">Membrane</location>
        <topology evidence="1">Multi-pass membrane protein</topology>
    </subcellularLocation>
</comment>
<evidence type="ECO:0000256" key="5">
    <source>
        <dbReference type="SAM" id="MobiDB-lite"/>
    </source>
</evidence>
<feature type="transmembrane region" description="Helical" evidence="6">
    <location>
        <begin position="76"/>
        <end position="94"/>
    </location>
</feature>
<evidence type="ECO:0000256" key="2">
    <source>
        <dbReference type="ARBA" id="ARBA00022692"/>
    </source>
</evidence>
<evidence type="ECO:0000256" key="4">
    <source>
        <dbReference type="ARBA" id="ARBA00023136"/>
    </source>
</evidence>
<dbReference type="GO" id="GO:0016020">
    <property type="term" value="C:membrane"/>
    <property type="evidence" value="ECO:0007669"/>
    <property type="project" value="UniProtKB-SubCell"/>
</dbReference>
<dbReference type="AlphaFoldDB" id="A0A6G0HHJ1"/>
<dbReference type="SUPFAM" id="SSF103473">
    <property type="entry name" value="MFS general substrate transporter"/>
    <property type="match status" value="1"/>
</dbReference>
<feature type="transmembrane region" description="Helical" evidence="6">
    <location>
        <begin position="167"/>
        <end position="189"/>
    </location>
</feature>
<keyword evidence="4 6" id="KW-0472">Membrane</keyword>
<feature type="transmembrane region" description="Helical" evidence="6">
    <location>
        <begin position="310"/>
        <end position="328"/>
    </location>
</feature>
<feature type="transmembrane region" description="Helical" evidence="6">
    <location>
        <begin position="334"/>
        <end position="359"/>
    </location>
</feature>
<evidence type="ECO:0000256" key="3">
    <source>
        <dbReference type="ARBA" id="ARBA00022989"/>
    </source>
</evidence>
<keyword evidence="3 6" id="KW-1133">Transmembrane helix</keyword>
<feature type="transmembrane region" description="Helical" evidence="6">
    <location>
        <begin position="135"/>
        <end position="155"/>
    </location>
</feature>
<feature type="transmembrane region" description="Helical" evidence="6">
    <location>
        <begin position="45"/>
        <end position="64"/>
    </location>
</feature>
<keyword evidence="8" id="KW-1185">Reference proteome</keyword>
<feature type="transmembrane region" description="Helical" evidence="6">
    <location>
        <begin position="282"/>
        <end position="303"/>
    </location>
</feature>
<evidence type="ECO:0000256" key="1">
    <source>
        <dbReference type="ARBA" id="ARBA00004141"/>
    </source>
</evidence>
<evidence type="ECO:0000313" key="8">
    <source>
        <dbReference type="Proteomes" id="UP000424527"/>
    </source>
</evidence>
<dbReference type="PANTHER" id="PTHR24064">
    <property type="entry name" value="SOLUTE CARRIER FAMILY 22 MEMBER"/>
    <property type="match status" value="1"/>
</dbReference>
<name>A0A6G0HHJ1_LARCR</name>
<dbReference type="Gene3D" id="1.20.1250.20">
    <property type="entry name" value="MFS general substrate transporter like domains"/>
    <property type="match status" value="1"/>
</dbReference>